<name>A0A645C903_9ZZZZ</name>
<proteinExistence type="predicted"/>
<protein>
    <submittedName>
        <fullName evidence="1">Uncharacterized protein</fullName>
    </submittedName>
</protein>
<sequence length="53" mass="6226">MIVLGVELFFLSATFQENFLLLAEELQMEMEQNILIAQKDFYTVSVKISIYYT</sequence>
<organism evidence="1">
    <name type="scientific">bioreactor metagenome</name>
    <dbReference type="NCBI Taxonomy" id="1076179"/>
    <lineage>
        <taxon>unclassified sequences</taxon>
        <taxon>metagenomes</taxon>
        <taxon>ecological metagenomes</taxon>
    </lineage>
</organism>
<accession>A0A645C903</accession>
<comment type="caution">
    <text evidence="1">The sequence shown here is derived from an EMBL/GenBank/DDBJ whole genome shotgun (WGS) entry which is preliminary data.</text>
</comment>
<reference evidence="1" key="1">
    <citation type="submission" date="2019-08" db="EMBL/GenBank/DDBJ databases">
        <authorList>
            <person name="Kucharzyk K."/>
            <person name="Murdoch R.W."/>
            <person name="Higgins S."/>
            <person name="Loffler F."/>
        </authorList>
    </citation>
    <scope>NUCLEOTIDE SEQUENCE</scope>
</reference>
<evidence type="ECO:0000313" key="1">
    <source>
        <dbReference type="EMBL" id="MPM71604.1"/>
    </source>
</evidence>
<gene>
    <name evidence="1" type="ORF">SDC9_118572</name>
</gene>
<dbReference type="AlphaFoldDB" id="A0A645C903"/>
<dbReference type="EMBL" id="VSSQ01024215">
    <property type="protein sequence ID" value="MPM71604.1"/>
    <property type="molecule type" value="Genomic_DNA"/>
</dbReference>